<organism evidence="2 3">
    <name type="scientific">[Candida] anglica</name>
    <dbReference type="NCBI Taxonomy" id="148631"/>
    <lineage>
        <taxon>Eukaryota</taxon>
        <taxon>Fungi</taxon>
        <taxon>Dikarya</taxon>
        <taxon>Ascomycota</taxon>
        <taxon>Saccharomycotina</taxon>
        <taxon>Pichiomycetes</taxon>
        <taxon>Debaryomycetaceae</taxon>
        <taxon>Kurtzmaniella</taxon>
    </lineage>
</organism>
<protein>
    <recommendedName>
        <fullName evidence="4">Inheritance of peroxisomes protein 1</fullName>
    </recommendedName>
</protein>
<feature type="region of interest" description="Disordered" evidence="1">
    <location>
        <begin position="123"/>
        <end position="147"/>
    </location>
</feature>
<evidence type="ECO:0000313" key="3">
    <source>
        <dbReference type="Proteomes" id="UP001497600"/>
    </source>
</evidence>
<name>A0ABP0ED14_9ASCO</name>
<feature type="compositionally biased region" description="Low complexity" evidence="1">
    <location>
        <begin position="128"/>
        <end position="146"/>
    </location>
</feature>
<feature type="region of interest" description="Disordered" evidence="1">
    <location>
        <begin position="231"/>
        <end position="257"/>
    </location>
</feature>
<reference evidence="2 3" key="1">
    <citation type="submission" date="2024-01" db="EMBL/GenBank/DDBJ databases">
        <authorList>
            <consortium name="Genoscope - CEA"/>
            <person name="William W."/>
        </authorList>
    </citation>
    <scope>NUCLEOTIDE SEQUENCE [LARGE SCALE GENOMIC DNA]</scope>
    <source>
        <strain evidence="2 3">29B2s-10</strain>
    </source>
</reference>
<evidence type="ECO:0008006" key="4">
    <source>
        <dbReference type="Google" id="ProtNLM"/>
    </source>
</evidence>
<dbReference type="Proteomes" id="UP001497600">
    <property type="component" value="Chromosome E"/>
</dbReference>
<feature type="region of interest" description="Disordered" evidence="1">
    <location>
        <begin position="407"/>
        <end position="458"/>
    </location>
</feature>
<keyword evidence="3" id="KW-1185">Reference proteome</keyword>
<sequence>MNSFSATLSHHDAINGHSIFSGSMRGLSYKQCGRDPERPNFIFSSDITSKVRRLSRRYRRRTVNDSGEEVVELAASNSVSFTLQVELNTLLSRNKLLKASDLLKENLISVAQSGAGRIHMERKGIDRPSPQSPAQPSSPSSSSQSSIHNKGVSSAILPYCFVPNEIFVVCLKLNALDFTVRRNEGNLEIELDFLKDESYGILVLCDVSLVEQTEEYIKTRFLKELDALNEEEVASQDTEEVDVEEEEEEKDGDERQDFQFDEIDSLNELEPIHQKYVTGYSTSSLDPPLEVIPSSPTINDISIEEPLKDKSYIYEDDEYDSSIEELNLLKSNDITRSNTQEEPQSINFNDIPSMNYSHSSNVQVLKKLNKMNIIEVKGDDKFLNDISNLRHNEHTKLDEIEEVSCDLDTAPSSPEKRSKPDTTNVLFEPSSPSPILKPRTSFVSPTKRKPSVSRKTSAASFSLINHDEEHTGLEYAFKSSTVPSYIKQDKKFKFIRVGKVQKFVNLFEEKKQDLDPVVPGSRHPTRPSSRQSTRPSSPSIVS</sequence>
<dbReference type="EMBL" id="OZ004257">
    <property type="protein sequence ID" value="CAK7908434.1"/>
    <property type="molecule type" value="Genomic_DNA"/>
</dbReference>
<evidence type="ECO:0000256" key="1">
    <source>
        <dbReference type="SAM" id="MobiDB-lite"/>
    </source>
</evidence>
<gene>
    <name evidence="2" type="ORF">CAAN4_E10242</name>
</gene>
<feature type="compositionally biased region" description="Low complexity" evidence="1">
    <location>
        <begin position="526"/>
        <end position="542"/>
    </location>
</feature>
<feature type="compositionally biased region" description="Acidic residues" evidence="1">
    <location>
        <begin position="231"/>
        <end position="251"/>
    </location>
</feature>
<proteinExistence type="predicted"/>
<feature type="region of interest" description="Disordered" evidence="1">
    <location>
        <begin position="511"/>
        <end position="542"/>
    </location>
</feature>
<accession>A0ABP0ED14</accession>
<evidence type="ECO:0000313" key="2">
    <source>
        <dbReference type="EMBL" id="CAK7908434.1"/>
    </source>
</evidence>